<name>A0AAE0XV28_9GAST</name>
<evidence type="ECO:0000313" key="3">
    <source>
        <dbReference type="Proteomes" id="UP001283361"/>
    </source>
</evidence>
<feature type="compositionally biased region" description="Basic residues" evidence="1">
    <location>
        <begin position="135"/>
        <end position="160"/>
    </location>
</feature>
<dbReference type="EMBL" id="JAWDGP010007558">
    <property type="protein sequence ID" value="KAK3713591.1"/>
    <property type="molecule type" value="Genomic_DNA"/>
</dbReference>
<dbReference type="AlphaFoldDB" id="A0AAE0XV28"/>
<gene>
    <name evidence="2" type="ORF">RRG08_055233</name>
</gene>
<evidence type="ECO:0000313" key="2">
    <source>
        <dbReference type="EMBL" id="KAK3713591.1"/>
    </source>
</evidence>
<sequence>MKGPETLELRHPLSPAILLDLPASADDARARQQKNQALSAMDVSKTLLLVCLLTISLIAQWSLASPVVQGMDTHLVFSEGESSSLDHPFRLRRSAEIVNVADPAQLSSHQAADTGFLLRLRRSLAQMYAGSIHYNSHRHGGRRRHRRMRHRHRHHRRQRGGRVVDA</sequence>
<keyword evidence="3" id="KW-1185">Reference proteome</keyword>
<protein>
    <submittedName>
        <fullName evidence="2">Uncharacterized protein</fullName>
    </submittedName>
</protein>
<comment type="caution">
    <text evidence="2">The sequence shown here is derived from an EMBL/GenBank/DDBJ whole genome shotgun (WGS) entry which is preliminary data.</text>
</comment>
<reference evidence="2" key="1">
    <citation type="journal article" date="2023" name="G3 (Bethesda)">
        <title>A reference genome for the long-term kleptoplast-retaining sea slug Elysia crispata morphotype clarki.</title>
        <authorList>
            <person name="Eastman K.E."/>
            <person name="Pendleton A.L."/>
            <person name="Shaikh M.A."/>
            <person name="Suttiyut T."/>
            <person name="Ogas R."/>
            <person name="Tomko P."/>
            <person name="Gavelis G."/>
            <person name="Widhalm J.R."/>
            <person name="Wisecaver J.H."/>
        </authorList>
    </citation>
    <scope>NUCLEOTIDE SEQUENCE</scope>
    <source>
        <strain evidence="2">ECLA1</strain>
    </source>
</reference>
<accession>A0AAE0XV28</accession>
<organism evidence="2 3">
    <name type="scientific">Elysia crispata</name>
    <name type="common">lettuce slug</name>
    <dbReference type="NCBI Taxonomy" id="231223"/>
    <lineage>
        <taxon>Eukaryota</taxon>
        <taxon>Metazoa</taxon>
        <taxon>Spiralia</taxon>
        <taxon>Lophotrochozoa</taxon>
        <taxon>Mollusca</taxon>
        <taxon>Gastropoda</taxon>
        <taxon>Heterobranchia</taxon>
        <taxon>Euthyneura</taxon>
        <taxon>Panpulmonata</taxon>
        <taxon>Sacoglossa</taxon>
        <taxon>Placobranchoidea</taxon>
        <taxon>Plakobranchidae</taxon>
        <taxon>Elysia</taxon>
    </lineage>
</organism>
<evidence type="ECO:0000256" key="1">
    <source>
        <dbReference type="SAM" id="MobiDB-lite"/>
    </source>
</evidence>
<feature type="region of interest" description="Disordered" evidence="1">
    <location>
        <begin position="135"/>
        <end position="166"/>
    </location>
</feature>
<proteinExistence type="predicted"/>
<dbReference type="Proteomes" id="UP001283361">
    <property type="component" value="Unassembled WGS sequence"/>
</dbReference>